<dbReference type="Proteomes" id="UP000557717">
    <property type="component" value="Unassembled WGS sequence"/>
</dbReference>
<evidence type="ECO:0000313" key="3">
    <source>
        <dbReference type="EMBL" id="MBB5351921.1"/>
    </source>
</evidence>
<comment type="caution">
    <text evidence="3">The sequence shown here is derived from an EMBL/GenBank/DDBJ whole genome shotgun (WGS) entry which is preliminary data.</text>
</comment>
<feature type="signal peptide" evidence="2">
    <location>
        <begin position="1"/>
        <end position="18"/>
    </location>
</feature>
<accession>A0A840VGK9</accession>
<evidence type="ECO:0000256" key="1">
    <source>
        <dbReference type="SAM" id="MobiDB-lite"/>
    </source>
</evidence>
<dbReference type="RefSeq" id="WP_184018519.1">
    <property type="nucleotide sequence ID" value="NZ_JACHFD010000009.1"/>
</dbReference>
<name>A0A840VGK9_9BACT</name>
<dbReference type="EMBL" id="JACHFD010000009">
    <property type="protein sequence ID" value="MBB5351921.1"/>
    <property type="molecule type" value="Genomic_DNA"/>
</dbReference>
<gene>
    <name evidence="3" type="ORF">HNR46_002160</name>
</gene>
<evidence type="ECO:0000313" key="4">
    <source>
        <dbReference type="Proteomes" id="UP000557717"/>
    </source>
</evidence>
<keyword evidence="4" id="KW-1185">Reference proteome</keyword>
<evidence type="ECO:0000256" key="2">
    <source>
        <dbReference type="SAM" id="SignalP"/>
    </source>
</evidence>
<organism evidence="3 4">
    <name type="scientific">Haloferula luteola</name>
    <dbReference type="NCBI Taxonomy" id="595692"/>
    <lineage>
        <taxon>Bacteria</taxon>
        <taxon>Pseudomonadati</taxon>
        <taxon>Verrucomicrobiota</taxon>
        <taxon>Verrucomicrobiia</taxon>
        <taxon>Verrucomicrobiales</taxon>
        <taxon>Verrucomicrobiaceae</taxon>
        <taxon>Haloferula</taxon>
    </lineage>
</organism>
<sequence length="218" mass="23111">MKVLLAIALLVLAPFARANIDIDIAAYGESLGGWKDNTVSYALSGAQYRTYKPEITPTPDGGIFVSVRIDHRRGWLASDDHAVLEITFQKDGSVANARSTLAVQGRTISSDLIRSTATAGAEVGGVAGAVKVGTDLVADLSSKLLREKIVEAGRVAFPSAVQHNYNLLYQAVRLRKDEVPAEGGAGATDEAEPATTKPAPPGKTQPLEIQPYGKEDKK</sequence>
<protein>
    <submittedName>
        <fullName evidence="3">Uncharacterized protein</fullName>
    </submittedName>
</protein>
<reference evidence="3 4" key="1">
    <citation type="submission" date="2020-08" db="EMBL/GenBank/DDBJ databases">
        <title>Genomic Encyclopedia of Type Strains, Phase IV (KMG-IV): sequencing the most valuable type-strain genomes for metagenomic binning, comparative biology and taxonomic classification.</title>
        <authorList>
            <person name="Goeker M."/>
        </authorList>
    </citation>
    <scope>NUCLEOTIDE SEQUENCE [LARGE SCALE GENOMIC DNA]</scope>
    <source>
        <strain evidence="3 4">YC6886</strain>
    </source>
</reference>
<feature type="chain" id="PRO_5032604213" evidence="2">
    <location>
        <begin position="19"/>
        <end position="218"/>
    </location>
</feature>
<keyword evidence="2" id="KW-0732">Signal</keyword>
<feature type="region of interest" description="Disordered" evidence="1">
    <location>
        <begin position="180"/>
        <end position="218"/>
    </location>
</feature>
<dbReference type="AlphaFoldDB" id="A0A840VGK9"/>
<proteinExistence type="predicted"/>